<proteinExistence type="predicted"/>
<protein>
    <submittedName>
        <fullName evidence="1">Uncharacterized protein</fullName>
    </submittedName>
</protein>
<dbReference type="Proteomes" id="UP000245829">
    <property type="component" value="Unassembled WGS sequence"/>
</dbReference>
<keyword evidence="2" id="KW-1185">Reference proteome</keyword>
<evidence type="ECO:0000313" key="2">
    <source>
        <dbReference type="Proteomes" id="UP000245829"/>
    </source>
</evidence>
<evidence type="ECO:0000313" key="1">
    <source>
        <dbReference type="EMBL" id="GBH33967.1"/>
    </source>
</evidence>
<dbReference type="EMBL" id="BGKI01000004">
    <property type="protein sequence ID" value="GBH33967.1"/>
    <property type="molecule type" value="Genomic_DNA"/>
</dbReference>
<gene>
    <name evidence="1" type="ORF">NZNM25_07580</name>
</gene>
<comment type="caution">
    <text evidence="1">The sequence shown here is derived from an EMBL/GenBank/DDBJ whole genome shotgun (WGS) entry which is preliminary data.</text>
</comment>
<organism evidence="1 2">
    <name type="scientific">Nitrosopumilus zosterae</name>
    <dbReference type="NCBI Taxonomy" id="718286"/>
    <lineage>
        <taxon>Archaea</taxon>
        <taxon>Nitrososphaerota</taxon>
        <taxon>Nitrososphaeria</taxon>
        <taxon>Nitrosopumilales</taxon>
        <taxon>Nitrosopumilaceae</taxon>
        <taxon>Nitrosopumilus</taxon>
    </lineage>
</organism>
<reference evidence="1 2" key="1">
    <citation type="submission" date="2018-05" db="EMBL/GenBank/DDBJ databases">
        <title>genome sequencing of Nitrosopumilus sp. NM25.</title>
        <authorList>
            <person name="Mori K."/>
            <person name="Nakagawa T."/>
        </authorList>
    </citation>
    <scope>NUCLEOTIDE SEQUENCE [LARGE SCALE GENOMIC DNA]</scope>
    <source>
        <strain evidence="1 2">NM25</strain>
    </source>
</reference>
<accession>A0A2S2KQY1</accession>
<sequence length="467" mass="56187">MIFARLYKWYGLEFFKEKYQPSALELIKIRKNFQKFNWRNSHQKYLLTIVKILAEHGPSTISEIVEKDGFPQEKKRKLTRHKIYSRIIEGSKDGKVKGLLPHNILHVAEKVLTSKPSKKYELSYYGIFLAIRVFAQDDFSLVNNMEKIGRDRFDEVQKQFITDNMIFLENLAKNYSIFLPLIFGKWEFIKNKFPDGADYLIKFAKEGYYEQDQIEYDEPFMNSTIIEDLYPENSSFHFFPEHFDWKEGNFFQEEITMWFYTLLLKSHQEYDFQQNLRIDQEVLTWFTNHTNRVIARQKELLSNAKNIKRWLQKNKSEKIEEFLQIALDGMSSNYWKKDHKLSQLQKNILKIENEIDKITITENGMGRILDMEKYKKLIDEIEPLRMNLRDKTRKKIIKIMENRKFSKKLVIEYLSEIHYILESKYSERLFTISLGGGKKPGWGDIPIRQVPPEELRRWIRRNNWDVS</sequence>
<name>A0A2S2KQY1_9ARCH</name>
<dbReference type="AlphaFoldDB" id="A0A2S2KQY1"/>